<dbReference type="Proteomes" id="UP001222027">
    <property type="component" value="Unassembled WGS sequence"/>
</dbReference>
<evidence type="ECO:0000313" key="3">
    <source>
        <dbReference type="Proteomes" id="UP001222027"/>
    </source>
</evidence>
<gene>
    <name evidence="2" type="ORF">OPV22_033649</name>
</gene>
<dbReference type="EMBL" id="JAQQAF010000009">
    <property type="protein sequence ID" value="KAJ8460723.1"/>
    <property type="molecule type" value="Genomic_DNA"/>
</dbReference>
<comment type="caution">
    <text evidence="2">The sequence shown here is derived from an EMBL/GenBank/DDBJ whole genome shotgun (WGS) entry which is preliminary data.</text>
</comment>
<keyword evidence="3" id="KW-1185">Reference proteome</keyword>
<dbReference type="AlphaFoldDB" id="A0AAV8PUX3"/>
<feature type="region of interest" description="Disordered" evidence="1">
    <location>
        <begin position="27"/>
        <end position="50"/>
    </location>
</feature>
<organism evidence="2 3">
    <name type="scientific">Ensete ventricosum</name>
    <name type="common">Abyssinian banana</name>
    <name type="synonym">Musa ensete</name>
    <dbReference type="NCBI Taxonomy" id="4639"/>
    <lineage>
        <taxon>Eukaryota</taxon>
        <taxon>Viridiplantae</taxon>
        <taxon>Streptophyta</taxon>
        <taxon>Embryophyta</taxon>
        <taxon>Tracheophyta</taxon>
        <taxon>Spermatophyta</taxon>
        <taxon>Magnoliopsida</taxon>
        <taxon>Liliopsida</taxon>
        <taxon>Zingiberales</taxon>
        <taxon>Musaceae</taxon>
        <taxon>Ensete</taxon>
    </lineage>
</organism>
<reference evidence="2 3" key="1">
    <citation type="submission" date="2022-12" db="EMBL/GenBank/DDBJ databases">
        <title>Chromosome-scale assembly of the Ensete ventricosum genome.</title>
        <authorList>
            <person name="Dussert Y."/>
            <person name="Stocks J."/>
            <person name="Wendawek A."/>
            <person name="Woldeyes F."/>
            <person name="Nichols R.A."/>
            <person name="Borrell J.S."/>
        </authorList>
    </citation>
    <scope>NUCLEOTIDE SEQUENCE [LARGE SCALE GENOMIC DNA]</scope>
    <source>
        <strain evidence="3">cv. Maze</strain>
        <tissue evidence="2">Seeds</tissue>
    </source>
</reference>
<proteinExistence type="predicted"/>
<evidence type="ECO:0000256" key="1">
    <source>
        <dbReference type="SAM" id="MobiDB-lite"/>
    </source>
</evidence>
<protein>
    <submittedName>
        <fullName evidence="2">Uncharacterized protein</fullName>
    </submittedName>
</protein>
<name>A0AAV8PUX3_ENSVE</name>
<accession>A0AAV8PUX3</accession>
<evidence type="ECO:0000313" key="2">
    <source>
        <dbReference type="EMBL" id="KAJ8460723.1"/>
    </source>
</evidence>
<sequence length="141" mass="16061">MQNPAPQMQQEPLPFMKVWTMIQMQSIPTPSGDRSLDPGPEKRLLRTPTLNQWSLDLGSTQEVDGPEKRLLPPVMGVHSSDLNKLKVEVRVEAQALYHHRVPVLLLLPRLAKGSPTPCPELENRMHQKEASIDRFIQHLLH</sequence>
<feature type="compositionally biased region" description="Basic and acidic residues" evidence="1">
    <location>
        <begin position="34"/>
        <end position="44"/>
    </location>
</feature>